<protein>
    <submittedName>
        <fullName evidence="1">Uncharacterized protein</fullName>
    </submittedName>
</protein>
<evidence type="ECO:0000313" key="1">
    <source>
        <dbReference type="EMBL" id="CZT47083.1"/>
    </source>
</evidence>
<dbReference type="Proteomes" id="UP000177625">
    <property type="component" value="Unassembled WGS sequence"/>
</dbReference>
<reference evidence="2" key="1">
    <citation type="submission" date="2016-03" db="EMBL/GenBank/DDBJ databases">
        <authorList>
            <person name="Guldener U."/>
        </authorList>
    </citation>
    <scope>NUCLEOTIDE SEQUENCE [LARGE SCALE GENOMIC DNA]</scope>
</reference>
<proteinExistence type="predicted"/>
<organism evidence="1 2">
    <name type="scientific">Rhynchosporium secalis</name>
    <name type="common">Barley scald fungus</name>
    <dbReference type="NCBI Taxonomy" id="38038"/>
    <lineage>
        <taxon>Eukaryota</taxon>
        <taxon>Fungi</taxon>
        <taxon>Dikarya</taxon>
        <taxon>Ascomycota</taxon>
        <taxon>Pezizomycotina</taxon>
        <taxon>Leotiomycetes</taxon>
        <taxon>Helotiales</taxon>
        <taxon>Ploettnerulaceae</taxon>
        <taxon>Rhynchosporium</taxon>
    </lineage>
</organism>
<sequence length="89" mass="9963">MEVISLTGLPACLPACLLAYGRRQGDESQPISLATLPEIRFRFRSACPPWHQERHPTSRLVSLRPKLQGLVTNLIQPSFNMALSTIKHV</sequence>
<gene>
    <name evidence="1" type="ORF">RSE6_07610</name>
</gene>
<accession>A0A1E1MDA5</accession>
<keyword evidence="2" id="KW-1185">Reference proteome</keyword>
<name>A0A1E1MDA5_RHYSE</name>
<dbReference type="AlphaFoldDB" id="A0A1E1MDA5"/>
<dbReference type="EMBL" id="FJVC01000275">
    <property type="protein sequence ID" value="CZT47083.1"/>
    <property type="molecule type" value="Genomic_DNA"/>
</dbReference>
<evidence type="ECO:0000313" key="2">
    <source>
        <dbReference type="Proteomes" id="UP000177625"/>
    </source>
</evidence>